<dbReference type="InterPro" id="IPR052707">
    <property type="entry name" value="OsmC_Ohr_Peroxiredoxin"/>
</dbReference>
<gene>
    <name evidence="2" type="ORF">M0M57_12615</name>
</gene>
<dbReference type="RefSeq" id="WP_248433384.1">
    <property type="nucleotide sequence ID" value="NZ_CP096205.1"/>
</dbReference>
<proteinExistence type="predicted"/>
<reference evidence="2" key="1">
    <citation type="submission" date="2022-04" db="EMBL/GenBank/DDBJ databases">
        <title>Consumption of N2O by Flavobacterium azooxidireducens sp. nov. isolated from Decomposing Leaf Litter of Phragmites australis (Cav.).</title>
        <authorList>
            <person name="Behrendt U."/>
            <person name="Spanner T."/>
            <person name="Augustin J."/>
            <person name="Horn M.A."/>
            <person name="Kolb S."/>
            <person name="Ulrich A."/>
        </authorList>
    </citation>
    <scope>NUCLEOTIDE SEQUENCE</scope>
    <source>
        <strain evidence="2">IGB 4-14</strain>
    </source>
</reference>
<sequence>MKRHATAVWNGSGKEGKGNLTTQSTVLNKTQYSFGSRFEEGIGTNPEELIAAAHAGCFTMKLSFNLGEAGFEPTELETKCQITFEDGAVTKSHLILKATIDKISEEKFAELVKDAENNCPISKLLNTAISAEFTLNK</sequence>
<feature type="region of interest" description="Disordered" evidence="1">
    <location>
        <begin position="1"/>
        <end position="20"/>
    </location>
</feature>
<dbReference type="NCBIfam" id="TIGR03562">
    <property type="entry name" value="osmo_induc_OsmC"/>
    <property type="match status" value="1"/>
</dbReference>
<accession>A0ABY4KCE7</accession>
<dbReference type="Pfam" id="PF02566">
    <property type="entry name" value="OsmC"/>
    <property type="match status" value="1"/>
</dbReference>
<name>A0ABY4KCE7_9FLAO</name>
<dbReference type="EMBL" id="CP096205">
    <property type="protein sequence ID" value="UPQ78459.1"/>
    <property type="molecule type" value="Genomic_DNA"/>
</dbReference>
<dbReference type="InterPro" id="IPR003718">
    <property type="entry name" value="OsmC/Ohr_fam"/>
</dbReference>
<organism evidence="2 3">
    <name type="scientific">Flavobacterium azooxidireducens</name>
    <dbReference type="NCBI Taxonomy" id="1871076"/>
    <lineage>
        <taxon>Bacteria</taxon>
        <taxon>Pseudomonadati</taxon>
        <taxon>Bacteroidota</taxon>
        <taxon>Flavobacteriia</taxon>
        <taxon>Flavobacteriales</taxon>
        <taxon>Flavobacteriaceae</taxon>
        <taxon>Flavobacterium</taxon>
    </lineage>
</organism>
<dbReference type="PANTHER" id="PTHR42830">
    <property type="entry name" value="OSMOTICALLY INDUCIBLE FAMILY PROTEIN"/>
    <property type="match status" value="1"/>
</dbReference>
<dbReference type="Gene3D" id="3.30.300.20">
    <property type="match status" value="1"/>
</dbReference>
<dbReference type="InterPro" id="IPR019904">
    <property type="entry name" value="Peroxiredoxin_OsmC"/>
</dbReference>
<dbReference type="InterPro" id="IPR036102">
    <property type="entry name" value="OsmC/Ohrsf"/>
</dbReference>
<evidence type="ECO:0000313" key="3">
    <source>
        <dbReference type="Proteomes" id="UP000830583"/>
    </source>
</evidence>
<dbReference type="SUPFAM" id="SSF82784">
    <property type="entry name" value="OsmC-like"/>
    <property type="match status" value="1"/>
</dbReference>
<evidence type="ECO:0000256" key="1">
    <source>
        <dbReference type="SAM" id="MobiDB-lite"/>
    </source>
</evidence>
<protein>
    <submittedName>
        <fullName evidence="2">OsmC family protein</fullName>
    </submittedName>
</protein>
<dbReference type="InterPro" id="IPR015946">
    <property type="entry name" value="KH_dom-like_a/b"/>
</dbReference>
<evidence type="ECO:0000313" key="2">
    <source>
        <dbReference type="EMBL" id="UPQ78459.1"/>
    </source>
</evidence>
<dbReference type="PANTHER" id="PTHR42830:SF1">
    <property type="entry name" value="OSMOTICALLY INDUCIBLE FAMILY PROTEIN"/>
    <property type="match status" value="1"/>
</dbReference>
<dbReference type="Proteomes" id="UP000830583">
    <property type="component" value="Chromosome"/>
</dbReference>
<keyword evidence="3" id="KW-1185">Reference proteome</keyword>